<evidence type="ECO:0000313" key="8">
    <source>
        <dbReference type="Proteomes" id="UP000319293"/>
    </source>
</evidence>
<evidence type="ECO:0000256" key="1">
    <source>
        <dbReference type="ARBA" id="ARBA00007572"/>
    </source>
</evidence>
<dbReference type="EMBL" id="MK816297">
    <property type="protein sequence ID" value="QDB70915.1"/>
    <property type="molecule type" value="Genomic_DNA"/>
</dbReference>
<evidence type="ECO:0000256" key="5">
    <source>
        <dbReference type="ARBA" id="ARBA00023204"/>
    </source>
</evidence>
<proteinExistence type="inferred from homology"/>
<dbReference type="Gene3D" id="3.30.1490.70">
    <property type="match status" value="1"/>
</dbReference>
<dbReference type="GO" id="GO:0006260">
    <property type="term" value="P:DNA replication"/>
    <property type="evidence" value="ECO:0007669"/>
    <property type="project" value="UniProtKB-KW"/>
</dbReference>
<reference evidence="7 8" key="1">
    <citation type="submission" date="2019-04" db="EMBL/GenBank/DDBJ databases">
        <title>Complete genome sequence of a novel bacteriophage, PBPA162, infecting Pseudomonas aeruginosa.</title>
        <authorList>
            <person name="Myung H."/>
            <person name="Hong H."/>
            <person name="Cho J."/>
        </authorList>
    </citation>
    <scope>NUCLEOTIDE SEQUENCE [LARGE SCALE GENOMIC DNA]</scope>
</reference>
<dbReference type="Gene3D" id="3.30.470.30">
    <property type="entry name" value="DNA ligase/mRNA capping enzyme"/>
    <property type="match status" value="1"/>
</dbReference>
<dbReference type="GO" id="GO:0006281">
    <property type="term" value="P:DNA repair"/>
    <property type="evidence" value="ECO:0007669"/>
    <property type="project" value="UniProtKB-KW"/>
</dbReference>
<keyword evidence="5" id="KW-0234">DNA repair</keyword>
<dbReference type="PANTHER" id="PTHR47810:SF1">
    <property type="entry name" value="DNA LIGASE B"/>
    <property type="match status" value="1"/>
</dbReference>
<dbReference type="GO" id="GO:0016874">
    <property type="term" value="F:ligase activity"/>
    <property type="evidence" value="ECO:0007669"/>
    <property type="project" value="UniProtKB-KW"/>
</dbReference>
<evidence type="ECO:0000256" key="4">
    <source>
        <dbReference type="ARBA" id="ARBA00022763"/>
    </source>
</evidence>
<dbReference type="PANTHER" id="PTHR47810">
    <property type="entry name" value="DNA LIGASE"/>
    <property type="match status" value="1"/>
</dbReference>
<keyword evidence="2" id="KW-0436">Ligase</keyword>
<dbReference type="RefSeq" id="YP_010671844.1">
    <property type="nucleotide sequence ID" value="NC_070971.1"/>
</dbReference>
<dbReference type="SUPFAM" id="SSF50249">
    <property type="entry name" value="Nucleic acid-binding proteins"/>
    <property type="match status" value="1"/>
</dbReference>
<evidence type="ECO:0000256" key="3">
    <source>
        <dbReference type="ARBA" id="ARBA00022705"/>
    </source>
</evidence>
<organism evidence="7 8">
    <name type="scientific">Pseudomonas virus PBPA162</name>
    <dbReference type="NCBI Taxonomy" id="2588096"/>
    <lineage>
        <taxon>Viruses</taxon>
        <taxon>Duplodnaviria</taxon>
        <taxon>Heunggongvirae</taxon>
        <taxon>Uroviricota</taxon>
        <taxon>Caudoviricetes</taxon>
        <taxon>Queuovirinae</taxon>
        <taxon>Iggyvirus</taxon>
        <taxon>Iggyvirus PBPA162</taxon>
    </lineage>
</organism>
<feature type="domain" description="DNA ligase OB-like" evidence="6">
    <location>
        <begin position="236"/>
        <end position="315"/>
    </location>
</feature>
<evidence type="ECO:0000259" key="6">
    <source>
        <dbReference type="Pfam" id="PF14743"/>
    </source>
</evidence>
<dbReference type="InterPro" id="IPR050326">
    <property type="entry name" value="NAD_dep_DNA_ligaseB"/>
</dbReference>
<protein>
    <recommendedName>
        <fullName evidence="6">DNA ligase OB-like domain-containing protein</fullName>
    </recommendedName>
</protein>
<dbReference type="GeneID" id="77948100"/>
<dbReference type="Proteomes" id="UP000319293">
    <property type="component" value="Segment"/>
</dbReference>
<evidence type="ECO:0000256" key="2">
    <source>
        <dbReference type="ARBA" id="ARBA00022598"/>
    </source>
</evidence>
<keyword evidence="8" id="KW-1185">Reference proteome</keyword>
<dbReference type="InterPro" id="IPR029319">
    <property type="entry name" value="DNA_ligase_OB"/>
</dbReference>
<dbReference type="SUPFAM" id="SSF56091">
    <property type="entry name" value="DNA ligase/mRNA capping enzyme, catalytic domain"/>
    <property type="match status" value="1"/>
</dbReference>
<evidence type="ECO:0000313" key="7">
    <source>
        <dbReference type="EMBL" id="QDB70915.1"/>
    </source>
</evidence>
<dbReference type="KEGG" id="vg:77948100"/>
<dbReference type="InterPro" id="IPR012340">
    <property type="entry name" value="NA-bd_OB-fold"/>
</dbReference>
<name>A0A4Y5TNH7_9CAUD</name>
<keyword evidence="3" id="KW-0235">DNA replication</keyword>
<dbReference type="Pfam" id="PF14743">
    <property type="entry name" value="DNA_ligase_OB_2"/>
    <property type="match status" value="1"/>
</dbReference>
<comment type="similarity">
    <text evidence="1">Belongs to the ATP-dependent DNA ligase family.</text>
</comment>
<dbReference type="Gene3D" id="2.40.50.140">
    <property type="entry name" value="Nucleic acid-binding proteins"/>
    <property type="match status" value="1"/>
</dbReference>
<accession>A0A4Y5TNH7</accession>
<sequence>MKETQAYKACDWDEAKQSLPAVIMPKIDGVRAHAPGVRILARSNKPFGNKHTNYFFTDEMVHGFDGELAAEHETHPDLCRLTTSATSTRAGEPFLLWHLFDYITDGTRPLGYLSRLGYLADRVHELQAMPGSREGIAGRLRLVPWQIVHSLDEIEEVDEKNLLAGYEGSILRSPSGLHKQGRGTLREQGFLRIKRFIQEDAVVVSLEQGNTNTNPALINEVGYQYRTSHQQGMVPNGMVGALICRTIKDAVDPFTKKVLIAAGSEIRVGPGRMTEKEAKMYWENQHMLLGRVISYKFFPKGLKDKPRFPTFEVLRAPEDVVT</sequence>
<keyword evidence="4" id="KW-0227">DNA damage</keyword>